<comment type="similarity">
    <text evidence="3 12">Belongs to the WD repeat HIR1 family.</text>
</comment>
<accession>A0A167YFG0</accession>
<evidence type="ECO:0000256" key="13">
    <source>
        <dbReference type="SAM" id="MobiDB-lite"/>
    </source>
</evidence>
<keyword evidence="5 11" id="KW-0853">WD repeat</keyword>
<keyword evidence="7 12" id="KW-0156">Chromatin regulator</keyword>
<evidence type="ECO:0000256" key="1">
    <source>
        <dbReference type="ARBA" id="ARBA00002677"/>
    </source>
</evidence>
<sequence>MAVSWRCLLVFSLNKPLKLRILPNISKCPGELKDFEVYSCDVSPDGKRLVTAAGDGYVRIWSTEAIYHADDPAYADKPRQLASLSNHSGTIHAVRFSPNGKYVASGADDRIVCVYGLEEGAAPSHATFGTDEPPPVENWRTILRLIGHDNDVQDIGWSYDSSILVSVGLDSKVVVWSGHTFEKLKTILHHHSLVKGITFDPANKYFATASDDRTVRVFRFTSPTPQTTAHDCVNNFVLEQTISQPFTHSPLTTYFRRCSWTPDGLHIVAANAVNGPVTCAALIRRGDWESDITFIGHEAPVEVCKCSQRLYSQSSPPKYEKGNMVVTPVVATASGDKALSIWIGSNARPVVVMQDLANKAFTDLAWSPDGLCLFATALDGSILLVKFEESDIGHVVPLDENERVLAKFKSSKKGVGVAESANVLLLEEKSKAGEQKNVEGRMGALMGDHHMEMEGIQSTSISTGPITTGSSQPTTEQTGEASSSAAPRPTSSSGDKNKENENPTDDTSEEKKEAERLKEAEKIEQARQQQIERLKQKPTYTKEGKKRIQPMLISTSSGAASTLNQSRLITQSSATISRGNYEPEAALDLSKPYDRLPKGGLPALLFGNKRKYAGVDDDEQKRAERRVRRAAANGAVPILRHDSEGHLLPAEAASTDSAHAEPVPEFIRPAIVNPSTSVSMLRLAVPKIRTVVSLGIDQSGNPTDPTGKTPSAPRVDVVLEIKNPQAHTPKDMKDTARVFLFKGDQILWQDFLERPAVLATGNKKLWAAACDDGTIYIWTPAGRRLLNALQLESAPVILECMDSWILAITSVGMCYVWNITTLSSPHPPVSLAPVLDAAVRFIKPEASRAPSINGARINSEGRIVVVLSNGDAYSYSPMLYIWQRMSETWWACTSQYWNTTDSSVGNIRSSRMSMGGGAAGDINEEQERKRRILSAGIIPYMERNTTTELLKHGRGSTLQNLLRLLVSGQHEDYELFERLSSVAHLENRVAAALSLGAKEEFRIYLSMYAKRLGAEGFKERAEELMENILGGIFEDEEDANRAKTRRRIGKLPEGRMWMEGSETLCGWDRKELLTEVVLALGKHRDFQRVTLPYAQLLGIFDDDNASRDSDIAMIA</sequence>
<dbReference type="SMART" id="SM00320">
    <property type="entry name" value="WD40"/>
    <property type="match status" value="6"/>
</dbReference>
<dbReference type="InterPro" id="IPR011494">
    <property type="entry name" value="HIRA-like_C"/>
</dbReference>
<evidence type="ECO:0000256" key="6">
    <source>
        <dbReference type="ARBA" id="ARBA00022737"/>
    </source>
</evidence>
<dbReference type="GO" id="GO:0006351">
    <property type="term" value="P:DNA-templated transcription"/>
    <property type="evidence" value="ECO:0007669"/>
    <property type="project" value="InterPro"/>
</dbReference>
<feature type="compositionally biased region" description="Low complexity" evidence="13">
    <location>
        <begin position="460"/>
        <end position="493"/>
    </location>
</feature>
<keyword evidence="4 12" id="KW-0678">Repressor</keyword>
<keyword evidence="17" id="KW-1185">Reference proteome</keyword>
<dbReference type="GO" id="GO:0006338">
    <property type="term" value="P:chromatin remodeling"/>
    <property type="evidence" value="ECO:0007669"/>
    <property type="project" value="InterPro"/>
</dbReference>
<organism evidence="16 17">
    <name type="scientific">Ascosphaera apis ARSEF 7405</name>
    <dbReference type="NCBI Taxonomy" id="392613"/>
    <lineage>
        <taxon>Eukaryota</taxon>
        <taxon>Fungi</taxon>
        <taxon>Dikarya</taxon>
        <taxon>Ascomycota</taxon>
        <taxon>Pezizomycotina</taxon>
        <taxon>Eurotiomycetes</taxon>
        <taxon>Eurotiomycetidae</taxon>
        <taxon>Onygenales</taxon>
        <taxon>Ascosphaeraceae</taxon>
        <taxon>Ascosphaera</taxon>
    </lineage>
</organism>
<keyword evidence="9 12" id="KW-0804">Transcription</keyword>
<dbReference type="InterPro" id="IPR031120">
    <property type="entry name" value="HIR1-like"/>
</dbReference>
<protein>
    <recommendedName>
        <fullName evidence="12">Protein HIR</fullName>
    </recommendedName>
</protein>
<dbReference type="AlphaFoldDB" id="A0A167YFG0"/>
<dbReference type="GO" id="GO:0005634">
    <property type="term" value="C:nucleus"/>
    <property type="evidence" value="ECO:0007669"/>
    <property type="project" value="UniProtKB-SubCell"/>
</dbReference>
<comment type="function">
    <text evidence="1 12">Required for replication-independent chromatin assembly and for the periodic repression of histone gene transcription during the cell cycle.</text>
</comment>
<keyword evidence="6 12" id="KW-0677">Repeat</keyword>
<dbReference type="PROSITE" id="PS50082">
    <property type="entry name" value="WD_REPEATS_2"/>
    <property type="match status" value="4"/>
</dbReference>
<evidence type="ECO:0000256" key="7">
    <source>
        <dbReference type="ARBA" id="ARBA00022853"/>
    </source>
</evidence>
<evidence type="ECO:0000259" key="14">
    <source>
        <dbReference type="Pfam" id="PF07569"/>
    </source>
</evidence>
<dbReference type="InterPro" id="IPR001680">
    <property type="entry name" value="WD40_rpt"/>
</dbReference>
<dbReference type="OrthoDB" id="1741719at2759"/>
<dbReference type="InterPro" id="IPR036322">
    <property type="entry name" value="WD40_repeat_dom_sf"/>
</dbReference>
<dbReference type="GO" id="GO:0006355">
    <property type="term" value="P:regulation of DNA-templated transcription"/>
    <property type="evidence" value="ECO:0007669"/>
    <property type="project" value="InterPro"/>
</dbReference>
<feature type="repeat" description="WD" evidence="11">
    <location>
        <begin position="37"/>
        <end position="64"/>
    </location>
</feature>
<evidence type="ECO:0000256" key="2">
    <source>
        <dbReference type="ARBA" id="ARBA00004123"/>
    </source>
</evidence>
<evidence type="ECO:0000256" key="10">
    <source>
        <dbReference type="ARBA" id="ARBA00023242"/>
    </source>
</evidence>
<feature type="domain" description="CAF1B/HIR1 beta-propeller" evidence="15">
    <location>
        <begin position="45"/>
        <end position="391"/>
    </location>
</feature>
<evidence type="ECO:0000259" key="15">
    <source>
        <dbReference type="Pfam" id="PF24105"/>
    </source>
</evidence>
<dbReference type="Pfam" id="PF07569">
    <property type="entry name" value="Hira"/>
    <property type="match status" value="1"/>
</dbReference>
<dbReference type="InterPro" id="IPR015943">
    <property type="entry name" value="WD40/YVTN_repeat-like_dom_sf"/>
</dbReference>
<evidence type="ECO:0000313" key="17">
    <source>
        <dbReference type="Proteomes" id="UP000242877"/>
    </source>
</evidence>
<dbReference type="GO" id="GO:0000785">
    <property type="term" value="C:chromatin"/>
    <property type="evidence" value="ECO:0007669"/>
    <property type="project" value="TreeGrafter"/>
</dbReference>
<evidence type="ECO:0000256" key="4">
    <source>
        <dbReference type="ARBA" id="ARBA00022491"/>
    </source>
</evidence>
<dbReference type="InterPro" id="IPR019015">
    <property type="entry name" value="HIRA_B_motif"/>
</dbReference>
<comment type="subcellular location">
    <subcellularLocation>
        <location evidence="2 12">Nucleus</location>
    </subcellularLocation>
</comment>
<feature type="repeat" description="WD" evidence="11">
    <location>
        <begin position="145"/>
        <end position="186"/>
    </location>
</feature>
<evidence type="ECO:0000256" key="5">
    <source>
        <dbReference type="ARBA" id="ARBA00022574"/>
    </source>
</evidence>
<dbReference type="Gene3D" id="2.130.10.10">
    <property type="entry name" value="YVTN repeat-like/Quinoprotein amine dehydrogenase"/>
    <property type="match status" value="3"/>
</dbReference>
<feature type="domain" description="Protein HIRA-like C-terminal" evidence="14">
    <location>
        <begin position="782"/>
        <end position="1027"/>
    </location>
</feature>
<evidence type="ECO:0000256" key="9">
    <source>
        <dbReference type="ARBA" id="ARBA00023163"/>
    </source>
</evidence>
<keyword evidence="10 12" id="KW-0539">Nucleus</keyword>
<comment type="caution">
    <text evidence="16">The sequence shown here is derived from an EMBL/GenBank/DDBJ whole genome shotgun (WGS) entry which is preliminary data.</text>
</comment>
<dbReference type="SUPFAM" id="SSF50978">
    <property type="entry name" value="WD40 repeat-like"/>
    <property type="match status" value="1"/>
</dbReference>
<gene>
    <name evidence="16" type="ORF">AAP_03442</name>
</gene>
<feature type="compositionally biased region" description="Basic and acidic residues" evidence="13">
    <location>
        <begin position="509"/>
        <end position="543"/>
    </location>
</feature>
<evidence type="ECO:0000256" key="8">
    <source>
        <dbReference type="ARBA" id="ARBA00023015"/>
    </source>
</evidence>
<reference evidence="16 17" key="1">
    <citation type="journal article" date="2016" name="Genome Biol. Evol.">
        <title>Divergent and convergent evolution of fungal pathogenicity.</title>
        <authorList>
            <person name="Shang Y."/>
            <person name="Xiao G."/>
            <person name="Zheng P."/>
            <person name="Cen K."/>
            <person name="Zhan S."/>
            <person name="Wang C."/>
        </authorList>
    </citation>
    <scope>NUCLEOTIDE SEQUENCE [LARGE SCALE GENOMIC DNA]</scope>
    <source>
        <strain evidence="16 17">ARSEF 7405</strain>
    </source>
</reference>
<dbReference type="SUPFAM" id="SSF101898">
    <property type="entry name" value="NHL repeat"/>
    <property type="match status" value="1"/>
</dbReference>
<dbReference type="GO" id="GO:0000417">
    <property type="term" value="C:HIR complex"/>
    <property type="evidence" value="ECO:0007669"/>
    <property type="project" value="TreeGrafter"/>
</dbReference>
<dbReference type="PANTHER" id="PTHR13831:SF0">
    <property type="entry name" value="PROTEIN HIRA"/>
    <property type="match status" value="1"/>
</dbReference>
<dbReference type="PANTHER" id="PTHR13831">
    <property type="entry name" value="MEMBER OF THE HIR1 FAMILY OF WD-REPEAT PROTEINS"/>
    <property type="match status" value="1"/>
</dbReference>
<keyword evidence="8 12" id="KW-0805">Transcription regulation</keyword>
<feature type="repeat" description="WD" evidence="11">
    <location>
        <begin position="187"/>
        <end position="228"/>
    </location>
</feature>
<evidence type="ECO:0000256" key="12">
    <source>
        <dbReference type="RuleBase" id="RU364014"/>
    </source>
</evidence>
<dbReference type="Pfam" id="PF24105">
    <property type="entry name" value="Beta-prop_CAF1B_HIR1"/>
    <property type="match status" value="1"/>
</dbReference>
<feature type="region of interest" description="Disordered" evidence="13">
    <location>
        <begin position="460"/>
        <end position="547"/>
    </location>
</feature>
<dbReference type="VEuPathDB" id="FungiDB:AAP_03442"/>
<dbReference type="CDD" id="cd00200">
    <property type="entry name" value="WD40"/>
    <property type="match status" value="1"/>
</dbReference>
<evidence type="ECO:0000256" key="3">
    <source>
        <dbReference type="ARBA" id="ARBA00007306"/>
    </source>
</evidence>
<feature type="repeat" description="WD" evidence="11">
    <location>
        <begin position="84"/>
        <end position="125"/>
    </location>
</feature>
<proteinExistence type="inferred from homology"/>
<name>A0A167YFG0_9EURO</name>
<dbReference type="InterPro" id="IPR055410">
    <property type="entry name" value="Beta-prop_CAF1B_HIR1"/>
</dbReference>
<evidence type="ECO:0000256" key="11">
    <source>
        <dbReference type="PROSITE-ProRule" id="PRU00221"/>
    </source>
</evidence>
<dbReference type="Proteomes" id="UP000242877">
    <property type="component" value="Unassembled WGS sequence"/>
</dbReference>
<evidence type="ECO:0000313" key="16">
    <source>
        <dbReference type="EMBL" id="KZZ91272.1"/>
    </source>
</evidence>
<dbReference type="PROSITE" id="PS50294">
    <property type="entry name" value="WD_REPEATS_REGION"/>
    <property type="match status" value="2"/>
</dbReference>
<dbReference type="GO" id="GO:0031491">
    <property type="term" value="F:nucleosome binding"/>
    <property type="evidence" value="ECO:0007669"/>
    <property type="project" value="TreeGrafter"/>
</dbReference>
<dbReference type="Pfam" id="PF09453">
    <property type="entry name" value="HIRA_B"/>
    <property type="match status" value="1"/>
</dbReference>
<dbReference type="FunFam" id="2.130.10.10:FF:000290">
    <property type="entry name" value="Protein HIR"/>
    <property type="match status" value="1"/>
</dbReference>
<dbReference type="EMBL" id="AZGZ01000014">
    <property type="protein sequence ID" value="KZZ91272.1"/>
    <property type="molecule type" value="Genomic_DNA"/>
</dbReference>